<evidence type="ECO:0000313" key="1">
    <source>
        <dbReference type="EMBL" id="PZO43007.1"/>
    </source>
</evidence>
<dbReference type="EMBL" id="QBMN01000035">
    <property type="protein sequence ID" value="PZO43007.1"/>
    <property type="molecule type" value="Genomic_DNA"/>
</dbReference>
<dbReference type="Proteomes" id="UP000249081">
    <property type="component" value="Unassembled WGS sequence"/>
</dbReference>
<evidence type="ECO:0000313" key="2">
    <source>
        <dbReference type="Proteomes" id="UP000249081"/>
    </source>
</evidence>
<name>A0A2W4WIJ8_9CYAN</name>
<sequence length="93" mass="10241">MSEQFIHGYALLIGVGSTVDPRLSLPVTVKDALAVKTILTDPHLCAYPNDANHVRLLHDQGTTRNAVLDGLDWLAEKASADQGNRILIECLYW</sequence>
<accession>A0A2W4WIJ8</accession>
<comment type="caution">
    <text evidence="1">The sequence shown here is derived from an EMBL/GenBank/DDBJ whole genome shotgun (WGS) entry which is preliminary data.</text>
</comment>
<dbReference type="Gene3D" id="3.40.50.1460">
    <property type="match status" value="1"/>
</dbReference>
<organism evidence="1 2">
    <name type="scientific">Shackletoniella antarctica</name>
    <dbReference type="NCBI Taxonomy" id="268115"/>
    <lineage>
        <taxon>Bacteria</taxon>
        <taxon>Bacillati</taxon>
        <taxon>Cyanobacteriota</taxon>
        <taxon>Cyanophyceae</taxon>
        <taxon>Oculatellales</taxon>
        <taxon>Oculatellaceae</taxon>
        <taxon>Shackletoniella</taxon>
    </lineage>
</organism>
<reference evidence="1 2" key="2">
    <citation type="submission" date="2018-06" db="EMBL/GenBank/DDBJ databases">
        <title>Metagenomic assembly of (sub)arctic Cyanobacteria and their associated microbiome from non-axenic cultures.</title>
        <authorList>
            <person name="Baurain D."/>
        </authorList>
    </citation>
    <scope>NUCLEOTIDE SEQUENCE [LARGE SCALE GENOMIC DNA]</scope>
    <source>
        <strain evidence="1">ULC041bin1</strain>
    </source>
</reference>
<dbReference type="AlphaFoldDB" id="A0A2W4WIJ8"/>
<protein>
    <submittedName>
        <fullName evidence="1">Uncharacterized protein</fullName>
    </submittedName>
</protein>
<gene>
    <name evidence="1" type="ORF">DCF17_06910</name>
</gene>
<reference evidence="2" key="1">
    <citation type="submission" date="2018-04" db="EMBL/GenBank/DDBJ databases">
        <authorList>
            <person name="Cornet L."/>
        </authorList>
    </citation>
    <scope>NUCLEOTIDE SEQUENCE [LARGE SCALE GENOMIC DNA]</scope>
</reference>
<proteinExistence type="predicted"/>